<dbReference type="PROSITE" id="PS51832">
    <property type="entry name" value="HD_GYP"/>
    <property type="match status" value="1"/>
</dbReference>
<dbReference type="CDD" id="cd00077">
    <property type="entry name" value="HDc"/>
    <property type="match status" value="1"/>
</dbReference>
<proteinExistence type="predicted"/>
<gene>
    <name evidence="4" type="ORF">FHS48_001008</name>
</gene>
<dbReference type="Pfam" id="PF11849">
    <property type="entry name" value="DUF3369"/>
    <property type="match status" value="1"/>
</dbReference>
<dbReference type="PANTHER" id="PTHR45228">
    <property type="entry name" value="CYCLIC DI-GMP PHOSPHODIESTERASE TM_0186-RELATED"/>
    <property type="match status" value="1"/>
</dbReference>
<dbReference type="GO" id="GO:0008081">
    <property type="term" value="F:phosphoric diester hydrolase activity"/>
    <property type="evidence" value="ECO:0007669"/>
    <property type="project" value="UniProtKB-ARBA"/>
</dbReference>
<organism evidence="4 5">
    <name type="scientific">Novispirillum itersonii</name>
    <name type="common">Aquaspirillum itersonii</name>
    <dbReference type="NCBI Taxonomy" id="189"/>
    <lineage>
        <taxon>Bacteria</taxon>
        <taxon>Pseudomonadati</taxon>
        <taxon>Pseudomonadota</taxon>
        <taxon>Alphaproteobacteria</taxon>
        <taxon>Rhodospirillales</taxon>
        <taxon>Novispirillaceae</taxon>
        <taxon>Novispirillum</taxon>
    </lineage>
</organism>
<sequence length="533" mass="58718">MAGKKLMFGPGPRRVAGLPPAAAAALSEGTARQALSGDPPWTVLIVDDEPEVHRITELALSGFHFAGRGLEFLNAQSAEQARLFLTEHDSIAVVLLDVVMESEHAGLELVRWIREDLGNSQIRIVLRTGQPGQAPERDVIASYDINDYKEKTELTARKLTTLMFACLRAWRDINALEANRRGLNLIIQSSQDLFRQQSMERFTLGALEQLGALLQSNRGAFFGTLDGVALHGTGSGRGLSTIAGIGRFKDAGDIDLERVLPPALYRLLDGSPVVEGVLHHETSVMCVFRSYSGSVNVLYLDGLERPKDVDTNLVQVFSRNIAIAFDNLEMVNTIDATQRELLQRLGEAVESRSQETGNHVRRVAELSWILARAVGMDAREADVIRQASPLHDVGKIGIPDDILHKPGKLTPEEWEQMKSHVEIGERLLTGSDLQVIRCAASIAGNHHERWDGLGYPRGLKGGEIPLDARITSIADVFDALSSARCYKPAWPREDVLAYFQAQRGQQFDPVLVDLLFANISAIEDLYQRLGDDV</sequence>
<dbReference type="Gene3D" id="1.10.3210.10">
    <property type="entry name" value="Hypothetical protein af1432"/>
    <property type="match status" value="1"/>
</dbReference>
<dbReference type="EMBL" id="JACIIX010000002">
    <property type="protein sequence ID" value="MBB6209606.1"/>
    <property type="molecule type" value="Genomic_DNA"/>
</dbReference>
<accession>A0A7W9ZDN8</accession>
<evidence type="ECO:0000256" key="1">
    <source>
        <dbReference type="PROSITE-ProRule" id="PRU00169"/>
    </source>
</evidence>
<dbReference type="PROSITE" id="PS50110">
    <property type="entry name" value="RESPONSE_REGULATORY"/>
    <property type="match status" value="1"/>
</dbReference>
<dbReference type="InterPro" id="IPR021800">
    <property type="entry name" value="DUF3369"/>
</dbReference>
<evidence type="ECO:0000259" key="2">
    <source>
        <dbReference type="PROSITE" id="PS50110"/>
    </source>
</evidence>
<dbReference type="InterPro" id="IPR003607">
    <property type="entry name" value="HD/PDEase_dom"/>
</dbReference>
<feature type="modified residue" description="4-aspartylphosphate" evidence="1">
    <location>
        <position position="97"/>
    </location>
</feature>
<name>A0A7W9ZDN8_NOVIT</name>
<dbReference type="InterPro" id="IPR001789">
    <property type="entry name" value="Sig_transdc_resp-reg_receiver"/>
</dbReference>
<dbReference type="SUPFAM" id="SSF109604">
    <property type="entry name" value="HD-domain/PDEase-like"/>
    <property type="match status" value="1"/>
</dbReference>
<dbReference type="CDD" id="cd00156">
    <property type="entry name" value="REC"/>
    <property type="match status" value="1"/>
</dbReference>
<feature type="domain" description="Response regulatory" evidence="2">
    <location>
        <begin position="42"/>
        <end position="166"/>
    </location>
</feature>
<dbReference type="InterPro" id="IPR037522">
    <property type="entry name" value="HD_GYP_dom"/>
</dbReference>
<dbReference type="GO" id="GO:0000160">
    <property type="term" value="P:phosphorelay signal transduction system"/>
    <property type="evidence" value="ECO:0007669"/>
    <property type="project" value="InterPro"/>
</dbReference>
<keyword evidence="5" id="KW-1185">Reference proteome</keyword>
<evidence type="ECO:0000259" key="3">
    <source>
        <dbReference type="PROSITE" id="PS51832"/>
    </source>
</evidence>
<dbReference type="SMART" id="SM00471">
    <property type="entry name" value="HDc"/>
    <property type="match status" value="1"/>
</dbReference>
<dbReference type="InterPro" id="IPR011006">
    <property type="entry name" value="CheY-like_superfamily"/>
</dbReference>
<dbReference type="Pfam" id="PF13487">
    <property type="entry name" value="HD_5"/>
    <property type="match status" value="1"/>
</dbReference>
<dbReference type="InterPro" id="IPR052020">
    <property type="entry name" value="Cyclic_di-GMP/3'3'-cGAMP_PDE"/>
</dbReference>
<evidence type="ECO:0000313" key="4">
    <source>
        <dbReference type="EMBL" id="MBB6209606.1"/>
    </source>
</evidence>
<feature type="domain" description="HD-GYP" evidence="3">
    <location>
        <begin position="334"/>
        <end position="531"/>
    </location>
</feature>
<dbReference type="Proteomes" id="UP000544872">
    <property type="component" value="Unassembled WGS sequence"/>
</dbReference>
<protein>
    <submittedName>
        <fullName evidence="4">Response regulator RpfG family c-di-GMP phosphodiesterase</fullName>
    </submittedName>
</protein>
<keyword evidence="1" id="KW-0597">Phosphoprotein</keyword>
<comment type="caution">
    <text evidence="4">The sequence shown here is derived from an EMBL/GenBank/DDBJ whole genome shotgun (WGS) entry which is preliminary data.</text>
</comment>
<dbReference type="Pfam" id="PF00072">
    <property type="entry name" value="Response_reg"/>
    <property type="match status" value="1"/>
</dbReference>
<dbReference type="Gene3D" id="3.40.50.2300">
    <property type="match status" value="1"/>
</dbReference>
<evidence type="ECO:0000313" key="5">
    <source>
        <dbReference type="Proteomes" id="UP000544872"/>
    </source>
</evidence>
<dbReference type="RefSeq" id="WP_184261996.1">
    <property type="nucleotide sequence ID" value="NZ_JACIIX010000002.1"/>
</dbReference>
<dbReference type="AlphaFoldDB" id="A0A7W9ZDN8"/>
<reference evidence="4 5" key="1">
    <citation type="submission" date="2020-08" db="EMBL/GenBank/DDBJ databases">
        <title>Genomic Encyclopedia of Type Strains, Phase IV (KMG-IV): sequencing the most valuable type-strain genomes for metagenomic binning, comparative biology and taxonomic classification.</title>
        <authorList>
            <person name="Goeker M."/>
        </authorList>
    </citation>
    <scope>NUCLEOTIDE SEQUENCE [LARGE SCALE GENOMIC DNA]</scope>
    <source>
        <strain evidence="4 5">DSM 11590</strain>
    </source>
</reference>
<dbReference type="PANTHER" id="PTHR45228:SF9">
    <property type="entry name" value="3'3'-CGAMP-SPECIFIC PHOSPHODIESTERASE 2"/>
    <property type="match status" value="1"/>
</dbReference>
<dbReference type="SUPFAM" id="SSF52172">
    <property type="entry name" value="CheY-like"/>
    <property type="match status" value="1"/>
</dbReference>